<accession>A0A1F8HB60</accession>
<evidence type="ECO:0008006" key="4">
    <source>
        <dbReference type="Google" id="ProtNLM"/>
    </source>
</evidence>
<sequence length="250" mass="28208">MAKKWVIFALTLMFIPCRAKLLMAQSQPTHPEYRSKFSIDVLFDVGTNATSYEPVLQKNWQQMFVPASDGMKPRVTTHPLSSGFKLGITRILSGDSDSWQIKLPISYQLIGLNLNGVHPKFYLFKNGVAGTTLNWWDTVMVNDIVAEHLTPRIGIEFAKKNHSVAFSVQHYRLLARNYVGKDCLDCQNSSKVVSTQQLESGISPRIDIFFGRTKPERYSPLSGLHYGIFAEAAGFKTISFGLTGRWNNDR</sequence>
<reference evidence="2 3" key="1">
    <citation type="journal article" date="2016" name="Nat. Commun.">
        <title>Thousands of microbial genomes shed light on interconnected biogeochemical processes in an aquifer system.</title>
        <authorList>
            <person name="Anantharaman K."/>
            <person name="Brown C.T."/>
            <person name="Hug L.A."/>
            <person name="Sharon I."/>
            <person name="Castelle C.J."/>
            <person name="Probst A.J."/>
            <person name="Thomas B.C."/>
            <person name="Singh A."/>
            <person name="Wilkins M.J."/>
            <person name="Karaoz U."/>
            <person name="Brodie E.L."/>
            <person name="Williams K.H."/>
            <person name="Hubbard S.S."/>
            <person name="Banfield J.F."/>
        </authorList>
    </citation>
    <scope>NUCLEOTIDE SEQUENCE [LARGE SCALE GENOMIC DNA]</scope>
</reference>
<organism evidence="2 3">
    <name type="scientific">Candidatus Yanofskybacteria bacterium RIFCSPLOWO2_12_FULL_43_11b</name>
    <dbReference type="NCBI Taxonomy" id="1802710"/>
    <lineage>
        <taxon>Bacteria</taxon>
        <taxon>Candidatus Yanofskyibacteriota</taxon>
    </lineage>
</organism>
<protein>
    <recommendedName>
        <fullName evidence="4">Outer membrane protein beta-barrel domain-containing protein</fullName>
    </recommendedName>
</protein>
<dbReference type="EMBL" id="MGKY01000001">
    <property type="protein sequence ID" value="OGN34410.1"/>
    <property type="molecule type" value="Genomic_DNA"/>
</dbReference>
<dbReference type="Proteomes" id="UP000177745">
    <property type="component" value="Unassembled WGS sequence"/>
</dbReference>
<feature type="signal peptide" evidence="1">
    <location>
        <begin position="1"/>
        <end position="19"/>
    </location>
</feature>
<comment type="caution">
    <text evidence="2">The sequence shown here is derived from an EMBL/GenBank/DDBJ whole genome shotgun (WGS) entry which is preliminary data.</text>
</comment>
<gene>
    <name evidence="2" type="ORF">A3G51_03415</name>
</gene>
<name>A0A1F8HB60_9BACT</name>
<feature type="chain" id="PRO_5009535836" description="Outer membrane protein beta-barrel domain-containing protein" evidence="1">
    <location>
        <begin position="20"/>
        <end position="250"/>
    </location>
</feature>
<evidence type="ECO:0000313" key="2">
    <source>
        <dbReference type="EMBL" id="OGN34410.1"/>
    </source>
</evidence>
<evidence type="ECO:0000313" key="3">
    <source>
        <dbReference type="Proteomes" id="UP000177745"/>
    </source>
</evidence>
<dbReference type="AlphaFoldDB" id="A0A1F8HB60"/>
<evidence type="ECO:0000256" key="1">
    <source>
        <dbReference type="SAM" id="SignalP"/>
    </source>
</evidence>
<keyword evidence="1" id="KW-0732">Signal</keyword>
<proteinExistence type="predicted"/>